<evidence type="ECO:0000313" key="7">
    <source>
        <dbReference type="Proteomes" id="UP000472320"/>
    </source>
</evidence>
<evidence type="ECO:0000256" key="1">
    <source>
        <dbReference type="ARBA" id="ARBA00009481"/>
    </source>
</evidence>
<comment type="caution">
    <text evidence="6">The sequence shown here is derived from an EMBL/GenBank/DDBJ whole genome shotgun (WGS) entry which is preliminary data.</text>
</comment>
<dbReference type="GO" id="GO:0016757">
    <property type="term" value="F:glycosyltransferase activity"/>
    <property type="evidence" value="ECO:0007669"/>
    <property type="project" value="UniProtKB-KW"/>
</dbReference>
<evidence type="ECO:0000256" key="2">
    <source>
        <dbReference type="ARBA" id="ARBA00022676"/>
    </source>
</evidence>
<proteinExistence type="inferred from homology"/>
<keyword evidence="3 6" id="KW-0808">Transferase</keyword>
<dbReference type="Pfam" id="PF00534">
    <property type="entry name" value="Glycos_transf_1"/>
    <property type="match status" value="1"/>
</dbReference>
<gene>
    <name evidence="6" type="ORF">GM658_08815</name>
</gene>
<dbReference type="SUPFAM" id="SSF53756">
    <property type="entry name" value="UDP-Glycosyltransferase/glycogen phosphorylase"/>
    <property type="match status" value="1"/>
</dbReference>
<feature type="domain" description="Glycosyl transferase family 1" evidence="4">
    <location>
        <begin position="176"/>
        <end position="328"/>
    </location>
</feature>
<organism evidence="6 7">
    <name type="scientific">Massilia eburnea</name>
    <dbReference type="NCBI Taxonomy" id="1776165"/>
    <lineage>
        <taxon>Bacteria</taxon>
        <taxon>Pseudomonadati</taxon>
        <taxon>Pseudomonadota</taxon>
        <taxon>Betaproteobacteria</taxon>
        <taxon>Burkholderiales</taxon>
        <taxon>Oxalobacteraceae</taxon>
        <taxon>Telluria group</taxon>
        <taxon>Massilia</taxon>
    </lineage>
</organism>
<protein>
    <submittedName>
        <fullName evidence="6">Glycosyltransferase</fullName>
    </submittedName>
</protein>
<dbReference type="PANTHER" id="PTHR12526:SF640">
    <property type="entry name" value="COLANIC ACID BIOSYNTHESIS GLYCOSYLTRANSFERASE WCAL-RELATED"/>
    <property type="match status" value="1"/>
</dbReference>
<accession>A0A6L6QEM5</accession>
<evidence type="ECO:0000259" key="5">
    <source>
        <dbReference type="Pfam" id="PF13579"/>
    </source>
</evidence>
<dbReference type="InterPro" id="IPR028098">
    <property type="entry name" value="Glyco_trans_4-like_N"/>
</dbReference>
<dbReference type="Gene3D" id="3.40.50.2000">
    <property type="entry name" value="Glycogen Phosphorylase B"/>
    <property type="match status" value="2"/>
</dbReference>
<evidence type="ECO:0000259" key="4">
    <source>
        <dbReference type="Pfam" id="PF00534"/>
    </source>
</evidence>
<dbReference type="Pfam" id="PF13579">
    <property type="entry name" value="Glyco_trans_4_4"/>
    <property type="match status" value="1"/>
</dbReference>
<sequence length="355" mass="38984">MKTIVMLGTGMDTMGGIASVVRVYEEAGMLRRFGVRYLATHCDGSKWRKLRVMLAAYAAFCWMLLRGRVGLMHVHLASRASFWRKSGFFLLAFAARVPAILHLHGAEFARFYGEECGPWRKRFVRFIFDRSARVVVLSEAWRCWVQGMSSNPHVEAIYNPVLLPAASAWEERRRGAVLSLGRLGRRKGSYDLLQAAARIAPQVSGLELRLGGDGELDAVRERAAQLGLAGQLNLLGWVGAEGRRQQLALASLYALPSYNEGLPMSVLEAMAAGLPVLATPVGGIPEAVADGVEGFLVAPGDVEALAARLAQLLEDDALARRMGEAARRKVESTFCSDAVLPRVERLYRELGFMPQ</sequence>
<evidence type="ECO:0000256" key="3">
    <source>
        <dbReference type="ARBA" id="ARBA00022679"/>
    </source>
</evidence>
<evidence type="ECO:0000313" key="6">
    <source>
        <dbReference type="EMBL" id="MTW10705.1"/>
    </source>
</evidence>
<feature type="domain" description="Glycosyltransferase subfamily 4-like N-terminal" evidence="5">
    <location>
        <begin position="32"/>
        <end position="157"/>
    </location>
</feature>
<reference evidence="6 7" key="1">
    <citation type="submission" date="2019-11" db="EMBL/GenBank/DDBJ databases">
        <title>Type strains purchased from KCTC, JCM and DSMZ.</title>
        <authorList>
            <person name="Lu H."/>
        </authorList>
    </citation>
    <scope>NUCLEOTIDE SEQUENCE [LARGE SCALE GENOMIC DNA]</scope>
    <source>
        <strain evidence="6 7">JCM 31587</strain>
    </source>
</reference>
<keyword evidence="7" id="KW-1185">Reference proteome</keyword>
<dbReference type="RefSeq" id="WP_155453637.1">
    <property type="nucleotide sequence ID" value="NZ_WNKX01000005.1"/>
</dbReference>
<name>A0A6L6QEM5_9BURK</name>
<dbReference type="CDD" id="cd03801">
    <property type="entry name" value="GT4_PimA-like"/>
    <property type="match status" value="1"/>
</dbReference>
<dbReference type="InterPro" id="IPR001296">
    <property type="entry name" value="Glyco_trans_1"/>
</dbReference>
<keyword evidence="2" id="KW-0328">Glycosyltransferase</keyword>
<dbReference type="EMBL" id="WNKX01000005">
    <property type="protein sequence ID" value="MTW10705.1"/>
    <property type="molecule type" value="Genomic_DNA"/>
</dbReference>
<comment type="similarity">
    <text evidence="1">Belongs to the glycosyltransferase group 1 family. Glycosyltransferase 4 subfamily.</text>
</comment>
<dbReference type="AlphaFoldDB" id="A0A6L6QEM5"/>
<dbReference type="PANTHER" id="PTHR12526">
    <property type="entry name" value="GLYCOSYLTRANSFERASE"/>
    <property type="match status" value="1"/>
</dbReference>
<dbReference type="Proteomes" id="UP000472320">
    <property type="component" value="Unassembled WGS sequence"/>
</dbReference>
<dbReference type="OrthoDB" id="7560678at2"/>